<dbReference type="InterPro" id="IPR008290">
    <property type="entry name" value="PI3K_Vps34"/>
</dbReference>
<dbReference type="OrthoDB" id="67688at2759"/>
<dbReference type="OMA" id="LHKFAQY"/>
<dbReference type="InterPro" id="IPR042236">
    <property type="entry name" value="PI3K_accessory_sf"/>
</dbReference>
<proteinExistence type="inferred from homology"/>
<dbReference type="Proteomes" id="UP000694843">
    <property type="component" value="Unplaced"/>
</dbReference>
<keyword evidence="3 8" id="KW-0808">Transferase</keyword>
<dbReference type="RefSeq" id="XP_018008172.1">
    <property type="nucleotide sequence ID" value="XM_018152683.2"/>
</dbReference>
<evidence type="ECO:0000256" key="8">
    <source>
        <dbReference type="PIRNR" id="PIRNR000587"/>
    </source>
</evidence>
<evidence type="ECO:0000256" key="2">
    <source>
        <dbReference type="ARBA" id="ARBA00019787"/>
    </source>
</evidence>
<sequence length="867" mass="98533">MEGSDSGSFAFVKSCQLPMNMRIKINSVDKQRPSPSSLEILRDPILEYSPWADPEKASDLLIQCQVYSGNSPYSLSTQTSFVEMTNRWDWYEWLELPVLVCDLPKDSRLVFTVWDSKKPGQMHCIGTGSLDVFDENGEMLTGKKDIRLVEDPDKEDTPEMKKIISRLAELEAKLNKYERGQTVQIDWMDRLAFREIGQLTDKLKKESGSLFLNIEFPTFLNGREKLTVLFYEQGMNSHYSIQRNCQYCKLYDPSAGMENIIEKKHLALARSLRSGLNDRDIRPNAEIKKKLNEIMEYPPTTVLSGSELDLVWKHRYYLSEHQSGLTKFVKCINWSIPEQKKEAIQLLNSWAVLDAENALELLGPSFTVPEVRQYAVRRLGESSDEDLMLYLLQLVQALKYEPFSPETFTFNEAYYSDDFDIIGTQNTPSKPENSPLPDAITGLPNSKHGGGLLELLVLRASSNLLLASSLYWFLKVECESGRQQQQEHRGEQNVICQHALDSLMATLRSGEPAARKTAHCLARQDQLVSRLVAMVQEMRSKSFNREQKVRFLKNTLADPVLNLATFPQPLPLPLDPKVLVTGIDYDSVVVFKSALEPCTVSFRTLDPGPPYKTIFKVGDDLRQDQLILQLITLMERLLLRENLDLKLTPYRVLATAPNHGFVQFIDAAVIADILRDDASVLNYLKRRHADPDAPLGITPQVLDNYIRSCAGYCIITYILGVGDRHHDNLMLTADGCFFHIDFGYILGRDPKPLPPLIKLSREITDGLGGQTSEQYHQFRQLCRTTFLSLRRHANLVLNLFSLMIDASVPDIALEPEKAVKKVEERFHLDLTDEQASSKILSVLHESANAVMGAVAENFHKFTQYIRN</sequence>
<evidence type="ECO:0000256" key="9">
    <source>
        <dbReference type="PROSITE-ProRule" id="PRU00880"/>
    </source>
</evidence>
<dbReference type="Pfam" id="PF00613">
    <property type="entry name" value="PI3Ka"/>
    <property type="match status" value="1"/>
</dbReference>
<evidence type="ECO:0000256" key="3">
    <source>
        <dbReference type="ARBA" id="ARBA00022679"/>
    </source>
</evidence>
<reference evidence="14" key="1">
    <citation type="submission" date="2025-08" db="UniProtKB">
        <authorList>
            <consortium name="RefSeq"/>
        </authorList>
    </citation>
    <scope>IDENTIFICATION</scope>
    <source>
        <tissue evidence="14">Whole organism</tissue>
    </source>
</reference>
<name>A0A8B7N2U2_HYAAZ</name>
<feature type="domain" description="C2 PI3K-type" evidence="12">
    <location>
        <begin position="41"/>
        <end position="194"/>
    </location>
</feature>
<dbReference type="GO" id="GO:0000045">
    <property type="term" value="P:autophagosome assembly"/>
    <property type="evidence" value="ECO:0007669"/>
    <property type="project" value="TreeGrafter"/>
</dbReference>
<keyword evidence="13" id="KW-1185">Reference proteome</keyword>
<dbReference type="Pfam" id="PF00792">
    <property type="entry name" value="PI3K_C2"/>
    <property type="match status" value="1"/>
</dbReference>
<accession>A0A8B7N2U2</accession>
<dbReference type="SMART" id="SM00145">
    <property type="entry name" value="PI3Ka"/>
    <property type="match status" value="1"/>
</dbReference>
<dbReference type="SUPFAM" id="SSF49562">
    <property type="entry name" value="C2 domain (Calcium/lipid-binding domain, CaLB)"/>
    <property type="match status" value="1"/>
</dbReference>
<keyword evidence="5 8" id="KW-0418">Kinase</keyword>
<dbReference type="InterPro" id="IPR057756">
    <property type="entry name" value="PI3-kinase_type3/VPS34_cat"/>
</dbReference>
<dbReference type="PROSITE" id="PS51547">
    <property type="entry name" value="C2_PI3K"/>
    <property type="match status" value="1"/>
</dbReference>
<dbReference type="PANTHER" id="PTHR10048">
    <property type="entry name" value="PHOSPHATIDYLINOSITOL KINASE"/>
    <property type="match status" value="1"/>
</dbReference>
<dbReference type="InterPro" id="IPR036940">
    <property type="entry name" value="PI3/4_kinase_cat_sf"/>
</dbReference>
<dbReference type="PROSITE" id="PS50290">
    <property type="entry name" value="PI3_4_KINASE_3"/>
    <property type="match status" value="1"/>
</dbReference>
<dbReference type="CTD" id="37733"/>
<comment type="similarity">
    <text evidence="8 9">Belongs to the PI3/PI4-kinase family.</text>
</comment>
<dbReference type="PROSITE" id="PS00915">
    <property type="entry name" value="PI3_4_KINASE_1"/>
    <property type="match status" value="1"/>
</dbReference>
<dbReference type="Gene3D" id="3.30.1010.10">
    <property type="entry name" value="Phosphatidylinositol 3-kinase Catalytic Subunit, Chain A, domain 4"/>
    <property type="match status" value="1"/>
</dbReference>
<dbReference type="PROSITE" id="PS00916">
    <property type="entry name" value="PI3_4_KINASE_2"/>
    <property type="match status" value="1"/>
</dbReference>
<evidence type="ECO:0000256" key="5">
    <source>
        <dbReference type="ARBA" id="ARBA00022777"/>
    </source>
</evidence>
<dbReference type="GO" id="GO:0006897">
    <property type="term" value="P:endocytosis"/>
    <property type="evidence" value="ECO:0007669"/>
    <property type="project" value="TreeGrafter"/>
</dbReference>
<dbReference type="PIRSF" id="PIRSF000587">
    <property type="entry name" value="PI3K_Vps34"/>
    <property type="match status" value="1"/>
</dbReference>
<dbReference type="PANTHER" id="PTHR10048:SF7">
    <property type="entry name" value="PHOSPHATIDYLINOSITOL 3-KINASE CATALYTIC SUBUNIT TYPE 3"/>
    <property type="match status" value="1"/>
</dbReference>
<evidence type="ECO:0000313" key="14">
    <source>
        <dbReference type="RefSeq" id="XP_018008172.1"/>
    </source>
</evidence>
<dbReference type="InterPro" id="IPR002420">
    <property type="entry name" value="PI3K-type_C2_dom"/>
</dbReference>
<feature type="domain" description="PIK helical" evidence="11">
    <location>
        <begin position="277"/>
        <end position="498"/>
    </location>
</feature>
<dbReference type="SUPFAM" id="SSF56112">
    <property type="entry name" value="Protein kinase-like (PK-like)"/>
    <property type="match status" value="1"/>
</dbReference>
<dbReference type="AlphaFoldDB" id="A0A8B7N2U2"/>
<dbReference type="FunFam" id="1.10.1070.11:FF:000002">
    <property type="entry name" value="Phosphatidylinositol 3-kinase catalytic subunit type 3"/>
    <property type="match status" value="1"/>
</dbReference>
<dbReference type="InterPro" id="IPR018936">
    <property type="entry name" value="PI3/4_kinase_CS"/>
</dbReference>
<gene>
    <name evidence="14" type="primary">LOC108665875</name>
</gene>
<dbReference type="Gene3D" id="1.25.40.70">
    <property type="entry name" value="Phosphatidylinositol 3-kinase, accessory domain (PIK)"/>
    <property type="match status" value="1"/>
</dbReference>
<keyword evidence="6 8" id="KW-0067">ATP-binding</keyword>
<evidence type="ECO:0000256" key="4">
    <source>
        <dbReference type="ARBA" id="ARBA00022741"/>
    </source>
</evidence>
<dbReference type="SMART" id="SM00142">
    <property type="entry name" value="PI3K_C2"/>
    <property type="match status" value="1"/>
</dbReference>
<dbReference type="GO" id="GO:0048015">
    <property type="term" value="P:phosphatidylinositol-mediated signaling"/>
    <property type="evidence" value="ECO:0007669"/>
    <property type="project" value="TreeGrafter"/>
</dbReference>
<dbReference type="InterPro" id="IPR011009">
    <property type="entry name" value="Kinase-like_dom_sf"/>
</dbReference>
<feature type="domain" description="PI3K/PI4K catalytic" evidence="10">
    <location>
        <begin position="584"/>
        <end position="851"/>
    </location>
</feature>
<dbReference type="GO" id="GO:0005768">
    <property type="term" value="C:endosome"/>
    <property type="evidence" value="ECO:0007669"/>
    <property type="project" value="TreeGrafter"/>
</dbReference>
<dbReference type="CDD" id="cd08397">
    <property type="entry name" value="C2_PI3K_class_III"/>
    <property type="match status" value="1"/>
</dbReference>
<evidence type="ECO:0000313" key="13">
    <source>
        <dbReference type="Proteomes" id="UP000694843"/>
    </source>
</evidence>
<dbReference type="GO" id="GO:0034271">
    <property type="term" value="C:phosphatidylinositol 3-kinase complex, class III, type I"/>
    <property type="evidence" value="ECO:0007669"/>
    <property type="project" value="TreeGrafter"/>
</dbReference>
<dbReference type="InterPro" id="IPR016024">
    <property type="entry name" value="ARM-type_fold"/>
</dbReference>
<dbReference type="GO" id="GO:0000407">
    <property type="term" value="C:phagophore assembly site"/>
    <property type="evidence" value="ECO:0007669"/>
    <property type="project" value="TreeGrafter"/>
</dbReference>
<dbReference type="EC" id="2.7.1.137" evidence="1 8"/>
<dbReference type="GO" id="GO:0005524">
    <property type="term" value="F:ATP binding"/>
    <property type="evidence" value="ECO:0007669"/>
    <property type="project" value="UniProtKB-UniRule"/>
</dbReference>
<dbReference type="SUPFAM" id="SSF48371">
    <property type="entry name" value="ARM repeat"/>
    <property type="match status" value="1"/>
</dbReference>
<dbReference type="GO" id="GO:0016303">
    <property type="term" value="F:1-phosphatidylinositol-3-kinase activity"/>
    <property type="evidence" value="ECO:0007669"/>
    <property type="project" value="UniProtKB-UniRule"/>
</dbReference>
<dbReference type="Gene3D" id="2.60.40.150">
    <property type="entry name" value="C2 domain"/>
    <property type="match status" value="1"/>
</dbReference>
<dbReference type="GO" id="GO:0034272">
    <property type="term" value="C:phosphatidylinositol 3-kinase complex, class III, type II"/>
    <property type="evidence" value="ECO:0007669"/>
    <property type="project" value="TreeGrafter"/>
</dbReference>
<dbReference type="InterPro" id="IPR015433">
    <property type="entry name" value="PI3/4_kinase"/>
</dbReference>
<evidence type="ECO:0000259" key="10">
    <source>
        <dbReference type="PROSITE" id="PS50290"/>
    </source>
</evidence>
<dbReference type="GeneID" id="108665875"/>
<dbReference type="InterPro" id="IPR000403">
    <property type="entry name" value="PI3/4_kinase_cat_dom"/>
</dbReference>
<evidence type="ECO:0000259" key="11">
    <source>
        <dbReference type="PROSITE" id="PS51545"/>
    </source>
</evidence>
<dbReference type="CDD" id="cd00896">
    <property type="entry name" value="PI3Kc_III"/>
    <property type="match status" value="1"/>
</dbReference>
<dbReference type="Gene3D" id="1.10.1070.11">
    <property type="entry name" value="Phosphatidylinositol 3-/4-kinase, catalytic domain"/>
    <property type="match status" value="1"/>
</dbReference>
<dbReference type="KEGG" id="hazt:108665875"/>
<evidence type="ECO:0000256" key="6">
    <source>
        <dbReference type="ARBA" id="ARBA00022840"/>
    </source>
</evidence>
<evidence type="ECO:0000256" key="1">
    <source>
        <dbReference type="ARBA" id="ARBA00012073"/>
    </source>
</evidence>
<dbReference type="Pfam" id="PF00454">
    <property type="entry name" value="PI3_PI4_kinase"/>
    <property type="match status" value="1"/>
</dbReference>
<evidence type="ECO:0000259" key="12">
    <source>
        <dbReference type="PROSITE" id="PS51547"/>
    </source>
</evidence>
<dbReference type="InterPro" id="IPR001263">
    <property type="entry name" value="PI3K_accessory_dom"/>
</dbReference>
<protein>
    <recommendedName>
        <fullName evidence="2 8">Phosphatidylinositol 3-kinase catalytic subunit type 3</fullName>
        <ecNumber evidence="1 8">2.7.1.137</ecNumber>
    </recommendedName>
</protein>
<dbReference type="FunFam" id="3.30.1010.10:FF:000002">
    <property type="entry name" value="Phosphatidylinositol 3-kinase catalytic subunit type 3"/>
    <property type="match status" value="1"/>
</dbReference>
<evidence type="ECO:0000256" key="7">
    <source>
        <dbReference type="ARBA" id="ARBA00023985"/>
    </source>
</evidence>
<dbReference type="GO" id="GO:0005777">
    <property type="term" value="C:peroxisome"/>
    <property type="evidence" value="ECO:0007669"/>
    <property type="project" value="TreeGrafter"/>
</dbReference>
<organism evidence="13 14">
    <name type="scientific">Hyalella azteca</name>
    <name type="common">Amphipod</name>
    <dbReference type="NCBI Taxonomy" id="294128"/>
    <lineage>
        <taxon>Eukaryota</taxon>
        <taxon>Metazoa</taxon>
        <taxon>Ecdysozoa</taxon>
        <taxon>Arthropoda</taxon>
        <taxon>Crustacea</taxon>
        <taxon>Multicrustacea</taxon>
        <taxon>Malacostraca</taxon>
        <taxon>Eumalacostraca</taxon>
        <taxon>Peracarida</taxon>
        <taxon>Amphipoda</taxon>
        <taxon>Senticaudata</taxon>
        <taxon>Talitrida</taxon>
        <taxon>Talitroidea</taxon>
        <taxon>Hyalellidae</taxon>
        <taxon>Hyalella</taxon>
    </lineage>
</organism>
<dbReference type="InterPro" id="IPR035892">
    <property type="entry name" value="C2_domain_sf"/>
</dbReference>
<dbReference type="PROSITE" id="PS51545">
    <property type="entry name" value="PIK_HELICAL"/>
    <property type="match status" value="1"/>
</dbReference>
<comment type="catalytic activity">
    <reaction evidence="7">
        <text>a 1,2-diacyl-sn-glycero-3-phospho-(1D-myo-inositol) + ATP = a 1,2-diacyl-sn-glycero-3-phospho-(1D-myo-inositol-3-phosphate) + ADP + H(+)</text>
        <dbReference type="Rhea" id="RHEA:12709"/>
        <dbReference type="ChEBI" id="CHEBI:15378"/>
        <dbReference type="ChEBI" id="CHEBI:30616"/>
        <dbReference type="ChEBI" id="CHEBI:57880"/>
        <dbReference type="ChEBI" id="CHEBI:58088"/>
        <dbReference type="ChEBI" id="CHEBI:456216"/>
        <dbReference type="EC" id="2.7.1.137"/>
    </reaction>
    <physiologicalReaction direction="left-to-right" evidence="7">
        <dbReference type="Rhea" id="RHEA:12710"/>
    </physiologicalReaction>
</comment>
<keyword evidence="4 8" id="KW-0547">Nucleotide-binding</keyword>
<dbReference type="SMART" id="SM00146">
    <property type="entry name" value="PI3Kc"/>
    <property type="match status" value="1"/>
</dbReference>